<comment type="caution">
    <text evidence="1">The sequence shown here is derived from an EMBL/GenBank/DDBJ whole genome shotgun (WGS) entry which is preliminary data.</text>
</comment>
<reference evidence="1" key="1">
    <citation type="submission" date="2023-06" db="EMBL/GenBank/DDBJ databases">
        <title>Conoideocrella luteorostrata (Hypocreales: Clavicipitaceae), a potential biocontrol fungus for elongate hemlock scale in United States Christmas tree production areas.</title>
        <authorList>
            <person name="Barrett H."/>
            <person name="Lovett B."/>
            <person name="Macias A.M."/>
            <person name="Stajich J.E."/>
            <person name="Kasson M.T."/>
        </authorList>
    </citation>
    <scope>NUCLEOTIDE SEQUENCE</scope>
    <source>
        <strain evidence="1">ARSEF 14590</strain>
    </source>
</reference>
<evidence type="ECO:0000313" key="2">
    <source>
        <dbReference type="Proteomes" id="UP001251528"/>
    </source>
</evidence>
<evidence type="ECO:0000313" key="1">
    <source>
        <dbReference type="EMBL" id="KAK2606147.1"/>
    </source>
</evidence>
<dbReference type="AlphaFoldDB" id="A0AAJ0CXE0"/>
<dbReference type="InterPro" id="IPR043129">
    <property type="entry name" value="ATPase_NBD"/>
</dbReference>
<keyword evidence="2" id="KW-1185">Reference proteome</keyword>
<dbReference type="PANTHER" id="PTHR14187:SF5">
    <property type="entry name" value="HEAT SHOCK 70 KDA PROTEIN 12A"/>
    <property type="match status" value="1"/>
</dbReference>
<dbReference type="Gene3D" id="3.30.420.40">
    <property type="match status" value="1"/>
</dbReference>
<gene>
    <name evidence="1" type="ORF">QQS21_003430</name>
</gene>
<proteinExistence type="predicted"/>
<dbReference type="EMBL" id="JASWJB010000045">
    <property type="protein sequence ID" value="KAK2606147.1"/>
    <property type="molecule type" value="Genomic_DNA"/>
</dbReference>
<protein>
    <submittedName>
        <fullName evidence="1">Uncharacterized protein</fullName>
    </submittedName>
</protein>
<dbReference type="SUPFAM" id="SSF53067">
    <property type="entry name" value="Actin-like ATPase domain"/>
    <property type="match status" value="1"/>
</dbReference>
<dbReference type="Proteomes" id="UP001251528">
    <property type="component" value="Unassembled WGS sequence"/>
</dbReference>
<accession>A0AAJ0CXE0</accession>
<sequence length="217" mass="24627">MEEVIVIGIDFGTTYSGVAWAYSLQPENIEVVTSWESELNHCSDLEKTPTQLAYGKKGEPVKWGYTVPSNAEAVQWFKLLLLNKKDVDPDVYWCSQFCQAREMLDDSDENAVQMVASFLKPLWFHAIKSIKEELGEELLLRCQFHVIMTLPAIWPQYAQQRMEEAAKIAGILTKRSCGSTVLRFISEPEAAALATIKDLSKRSTIEVRMLDFLKTLS</sequence>
<organism evidence="1 2">
    <name type="scientific">Conoideocrella luteorostrata</name>
    <dbReference type="NCBI Taxonomy" id="1105319"/>
    <lineage>
        <taxon>Eukaryota</taxon>
        <taxon>Fungi</taxon>
        <taxon>Dikarya</taxon>
        <taxon>Ascomycota</taxon>
        <taxon>Pezizomycotina</taxon>
        <taxon>Sordariomycetes</taxon>
        <taxon>Hypocreomycetidae</taxon>
        <taxon>Hypocreales</taxon>
        <taxon>Clavicipitaceae</taxon>
        <taxon>Conoideocrella</taxon>
    </lineage>
</organism>
<name>A0AAJ0CXE0_9HYPO</name>
<dbReference type="PANTHER" id="PTHR14187">
    <property type="entry name" value="ALPHA KINASE/ELONGATION FACTOR 2 KINASE"/>
    <property type="match status" value="1"/>
</dbReference>